<protein>
    <submittedName>
        <fullName evidence="3">Tripartite tricarboxylate transporter substrate binding protein</fullName>
    </submittedName>
</protein>
<dbReference type="PIRSF" id="PIRSF017082">
    <property type="entry name" value="YflP"/>
    <property type="match status" value="1"/>
</dbReference>
<dbReference type="CDD" id="cd07012">
    <property type="entry name" value="PBP2_Bug_TTT"/>
    <property type="match status" value="1"/>
</dbReference>
<dbReference type="Gene3D" id="3.40.190.150">
    <property type="entry name" value="Bordetella uptake gene, domain 1"/>
    <property type="match status" value="1"/>
</dbReference>
<dbReference type="Gene3D" id="3.40.190.10">
    <property type="entry name" value="Periplasmic binding protein-like II"/>
    <property type="match status" value="1"/>
</dbReference>
<sequence length="329" mass="35440">MKLRKFTVLAFLLSLAVLLVACNDSGASSDGGNESDSSDYPNKPIQVVVPAGAGGDTDRNTRIATKYLSEELDTDVVVSNVGGAGGSVGAKQVLDSAADGYTVLAFHNSMIINDLLELADFNYEDYQLAGTSVLDLGNAFIVSADSEYTDLQSLIDAAKERPGEINIATETGAFTHLQLLAFQEATGTEFNLVDVGAAAEKNTALLGGQIDIIPTQLGLVQEYIESGDFRAVGIMADERLEGAPDVPTFAEQGVDITFDKFFFWAFPKDTPQEIVDQFTAALENVTNNADFQAELEPLLVEPLYMSPEELQAHFETLTTEYKTLHENSQ</sequence>
<dbReference type="RefSeq" id="WP_121133535.1">
    <property type="nucleotide sequence ID" value="NZ_JBHUFK010000016.1"/>
</dbReference>
<dbReference type="Pfam" id="PF03401">
    <property type="entry name" value="TctC"/>
    <property type="match status" value="1"/>
</dbReference>
<dbReference type="AlphaFoldDB" id="A0A494YTX4"/>
<gene>
    <name evidence="3" type="ORF">D8M05_15860</name>
</gene>
<dbReference type="InterPro" id="IPR042100">
    <property type="entry name" value="Bug_dom1"/>
</dbReference>
<keyword evidence="2" id="KW-0732">Signal</keyword>
<organism evidence="3 4">
    <name type="scientific">Oceanobacillus bengalensis</name>
    <dbReference type="NCBI Taxonomy" id="1435466"/>
    <lineage>
        <taxon>Bacteria</taxon>
        <taxon>Bacillati</taxon>
        <taxon>Bacillota</taxon>
        <taxon>Bacilli</taxon>
        <taxon>Bacillales</taxon>
        <taxon>Bacillaceae</taxon>
        <taxon>Oceanobacillus</taxon>
    </lineage>
</organism>
<comment type="caution">
    <text evidence="3">The sequence shown here is derived from an EMBL/GenBank/DDBJ whole genome shotgun (WGS) entry which is preliminary data.</text>
</comment>
<evidence type="ECO:0000313" key="4">
    <source>
        <dbReference type="Proteomes" id="UP000281813"/>
    </source>
</evidence>
<keyword evidence="4" id="KW-1185">Reference proteome</keyword>
<comment type="similarity">
    <text evidence="1">Belongs to the UPF0065 (bug) family.</text>
</comment>
<dbReference type="InterPro" id="IPR005064">
    <property type="entry name" value="BUG"/>
</dbReference>
<accession>A0A494YTX4</accession>
<dbReference type="PROSITE" id="PS51257">
    <property type="entry name" value="PROKAR_LIPOPROTEIN"/>
    <property type="match status" value="1"/>
</dbReference>
<dbReference type="OrthoDB" id="8881899at2"/>
<evidence type="ECO:0000256" key="2">
    <source>
        <dbReference type="SAM" id="SignalP"/>
    </source>
</evidence>
<proteinExistence type="inferred from homology"/>
<evidence type="ECO:0000313" key="3">
    <source>
        <dbReference type="EMBL" id="RKQ13565.1"/>
    </source>
</evidence>
<dbReference type="Proteomes" id="UP000281813">
    <property type="component" value="Unassembled WGS sequence"/>
</dbReference>
<dbReference type="EMBL" id="RBZO01000029">
    <property type="protein sequence ID" value="RKQ13565.1"/>
    <property type="molecule type" value="Genomic_DNA"/>
</dbReference>
<evidence type="ECO:0000256" key="1">
    <source>
        <dbReference type="ARBA" id="ARBA00006987"/>
    </source>
</evidence>
<dbReference type="SUPFAM" id="SSF53850">
    <property type="entry name" value="Periplasmic binding protein-like II"/>
    <property type="match status" value="1"/>
</dbReference>
<name>A0A494YTX4_9BACI</name>
<feature type="chain" id="PRO_5039487026" evidence="2">
    <location>
        <begin position="22"/>
        <end position="329"/>
    </location>
</feature>
<reference evidence="3 4" key="1">
    <citation type="journal article" date="2015" name="Antonie Van Leeuwenhoek">
        <title>Oceanobacillus bengalensis sp. nov., a bacterium isolated from seawater of the Bay of Bengal.</title>
        <authorList>
            <person name="Yongchang O."/>
            <person name="Xiang W."/>
            <person name="Wang G."/>
        </authorList>
    </citation>
    <scope>NUCLEOTIDE SEQUENCE [LARGE SCALE GENOMIC DNA]</scope>
    <source>
        <strain evidence="3 4">MCCC 1K00260</strain>
    </source>
</reference>
<dbReference type="PANTHER" id="PTHR42928">
    <property type="entry name" value="TRICARBOXYLATE-BINDING PROTEIN"/>
    <property type="match status" value="1"/>
</dbReference>
<dbReference type="PANTHER" id="PTHR42928:SF5">
    <property type="entry name" value="BLR1237 PROTEIN"/>
    <property type="match status" value="1"/>
</dbReference>
<feature type="signal peptide" evidence="2">
    <location>
        <begin position="1"/>
        <end position="21"/>
    </location>
</feature>